<evidence type="ECO:0000313" key="2">
    <source>
        <dbReference type="EMBL" id="PRY86358.1"/>
    </source>
</evidence>
<sequence length="105" mass="11911">MSKRERRKFDEAFKRMAVELHLSGKTSTSIGKELGIGADLVRRWTREFKSEGATSFPGNGKQNLTDEQKEILALKKELNETQIERDILKKAVSIFSRGDRKPTGS</sequence>
<name>A0A2T0WI13_9BACT</name>
<dbReference type="Gene3D" id="1.10.10.60">
    <property type="entry name" value="Homeodomain-like"/>
    <property type="match status" value="1"/>
</dbReference>
<dbReference type="GO" id="GO:0003677">
    <property type="term" value="F:DNA binding"/>
    <property type="evidence" value="ECO:0007669"/>
    <property type="project" value="InterPro"/>
</dbReference>
<dbReference type="EMBL" id="PVTR01000009">
    <property type="protein sequence ID" value="PRY86358.1"/>
    <property type="molecule type" value="Genomic_DNA"/>
</dbReference>
<proteinExistence type="predicted"/>
<comment type="caution">
    <text evidence="2">The sequence shown here is derived from an EMBL/GenBank/DDBJ whole genome shotgun (WGS) entry which is preliminary data.</text>
</comment>
<gene>
    <name evidence="2" type="ORF">CLW00_109206</name>
</gene>
<dbReference type="GO" id="GO:0004803">
    <property type="term" value="F:transposase activity"/>
    <property type="evidence" value="ECO:0007669"/>
    <property type="project" value="InterPro"/>
</dbReference>
<evidence type="ECO:0000256" key="1">
    <source>
        <dbReference type="SAM" id="Coils"/>
    </source>
</evidence>
<keyword evidence="3" id="KW-1185">Reference proteome</keyword>
<dbReference type="Pfam" id="PF01527">
    <property type="entry name" value="HTH_Tnp_1"/>
    <property type="match status" value="1"/>
</dbReference>
<dbReference type="AlphaFoldDB" id="A0A2T0WI13"/>
<accession>A0A2T0WI13</accession>
<keyword evidence="1" id="KW-0175">Coiled coil</keyword>
<dbReference type="InterPro" id="IPR009057">
    <property type="entry name" value="Homeodomain-like_sf"/>
</dbReference>
<dbReference type="SUPFAM" id="SSF46689">
    <property type="entry name" value="Homeodomain-like"/>
    <property type="match status" value="1"/>
</dbReference>
<dbReference type="GO" id="GO:0006313">
    <property type="term" value="P:DNA transposition"/>
    <property type="evidence" value="ECO:0007669"/>
    <property type="project" value="InterPro"/>
</dbReference>
<dbReference type="InterPro" id="IPR002514">
    <property type="entry name" value="Transposase_8"/>
</dbReference>
<organism evidence="2 3">
    <name type="scientific">Mongoliibacter ruber</name>
    <dbReference type="NCBI Taxonomy" id="1750599"/>
    <lineage>
        <taxon>Bacteria</taxon>
        <taxon>Pseudomonadati</taxon>
        <taxon>Bacteroidota</taxon>
        <taxon>Cytophagia</taxon>
        <taxon>Cytophagales</taxon>
        <taxon>Cyclobacteriaceae</taxon>
        <taxon>Mongoliibacter</taxon>
    </lineage>
</organism>
<reference evidence="2 3" key="1">
    <citation type="submission" date="2018-03" db="EMBL/GenBank/DDBJ databases">
        <title>Genomic Encyclopedia of Archaeal and Bacterial Type Strains, Phase II (KMG-II): from individual species to whole genera.</title>
        <authorList>
            <person name="Goeker M."/>
        </authorList>
    </citation>
    <scope>NUCLEOTIDE SEQUENCE [LARGE SCALE GENOMIC DNA]</scope>
    <source>
        <strain evidence="2 3">DSM 27929</strain>
    </source>
</reference>
<dbReference type="Proteomes" id="UP000238157">
    <property type="component" value="Unassembled WGS sequence"/>
</dbReference>
<protein>
    <submittedName>
        <fullName evidence="2">Transposase</fullName>
    </submittedName>
</protein>
<evidence type="ECO:0000313" key="3">
    <source>
        <dbReference type="Proteomes" id="UP000238157"/>
    </source>
</evidence>
<feature type="coiled-coil region" evidence="1">
    <location>
        <begin position="61"/>
        <end position="91"/>
    </location>
</feature>